<dbReference type="Pfam" id="PF00589">
    <property type="entry name" value="Phage_integrase"/>
    <property type="match status" value="1"/>
</dbReference>
<dbReference type="NCBIfam" id="NF040815">
    <property type="entry name" value="recomb_XerA_Arch"/>
    <property type="match status" value="1"/>
</dbReference>
<reference evidence="13 14" key="1">
    <citation type="submission" date="2019-01" db="EMBL/GenBank/DDBJ databases">
        <authorList>
            <consortium name="Pathogen Informatics"/>
        </authorList>
    </citation>
    <scope>NUCLEOTIDE SEQUENCE [LARGE SCALE GENOMIC DNA]</scope>
    <source>
        <strain evidence="13 14">NCTC10172</strain>
    </source>
</reference>
<feature type="active site" evidence="10">
    <location>
        <position position="171"/>
    </location>
</feature>
<dbReference type="EMBL" id="LR215050">
    <property type="protein sequence ID" value="VEU82361.1"/>
    <property type="molecule type" value="Genomic_DNA"/>
</dbReference>
<evidence type="ECO:0000256" key="10">
    <source>
        <dbReference type="HAMAP-Rule" id="MF_01808"/>
    </source>
</evidence>
<dbReference type="CDD" id="cd00798">
    <property type="entry name" value="INT_XerDC_C"/>
    <property type="match status" value="1"/>
</dbReference>
<dbReference type="Pfam" id="PF02899">
    <property type="entry name" value="Phage_int_SAM_1"/>
    <property type="match status" value="1"/>
</dbReference>
<feature type="active site" evidence="10">
    <location>
        <position position="268"/>
    </location>
</feature>
<dbReference type="NCBIfam" id="TIGR02225">
    <property type="entry name" value="recomb_XerD"/>
    <property type="match status" value="1"/>
</dbReference>
<dbReference type="InterPro" id="IPR002104">
    <property type="entry name" value="Integrase_catalytic"/>
</dbReference>
<dbReference type="Proteomes" id="UP000290909">
    <property type="component" value="Chromosome"/>
</dbReference>
<keyword evidence="14" id="KW-1185">Reference proteome</keyword>
<dbReference type="GO" id="GO:0005737">
    <property type="term" value="C:cytoplasm"/>
    <property type="evidence" value="ECO:0007669"/>
    <property type="project" value="UniProtKB-SubCell"/>
</dbReference>
<evidence type="ECO:0000256" key="6">
    <source>
        <dbReference type="ARBA" id="ARBA00022908"/>
    </source>
</evidence>
<proteinExistence type="inferred from homology"/>
<keyword evidence="6 10" id="KW-0229">DNA integration</keyword>
<evidence type="ECO:0000256" key="4">
    <source>
        <dbReference type="ARBA" id="ARBA00022618"/>
    </source>
</evidence>
<dbReference type="InterPro" id="IPR013762">
    <property type="entry name" value="Integrase-like_cat_sf"/>
</dbReference>
<dbReference type="RefSeq" id="WP_035369560.1">
    <property type="nucleotide sequence ID" value="NZ_LR215050.1"/>
</dbReference>
<feature type="active site" description="O-(3'-phospho-DNA)-tyrosine intermediate" evidence="10">
    <location>
        <position position="277"/>
    </location>
</feature>
<keyword evidence="9 10" id="KW-0131">Cell cycle</keyword>
<name>A0A449BIR4_9MOLU</name>
<dbReference type="InterPro" id="IPR044068">
    <property type="entry name" value="CB"/>
</dbReference>
<dbReference type="Gene3D" id="1.10.443.10">
    <property type="entry name" value="Intergrase catalytic core"/>
    <property type="match status" value="1"/>
</dbReference>
<dbReference type="InterPro" id="IPR023009">
    <property type="entry name" value="Tyrosine_recombinase_XerC/XerD"/>
</dbReference>
<comment type="function">
    <text evidence="10">Site-specific tyrosine recombinase, which acts by catalyzing the cutting and rejoining of the recombining DNA molecules. The XerC-XerD complex is essential to convert dimers of the bacterial chromosome into monomers to permit their segregation at cell division. It also contributes to the segregational stability of plasmids.</text>
</comment>
<protein>
    <recommendedName>
        <fullName evidence="10">Tyrosine recombinase XerC</fullName>
    </recommendedName>
</protein>
<dbReference type="InterPro" id="IPR050090">
    <property type="entry name" value="Tyrosine_recombinase_XerCD"/>
</dbReference>
<feature type="domain" description="Tyr recombinase" evidence="11">
    <location>
        <begin position="107"/>
        <end position="290"/>
    </location>
</feature>
<dbReference type="GO" id="GO:0051301">
    <property type="term" value="P:cell division"/>
    <property type="evidence" value="ECO:0007669"/>
    <property type="project" value="UniProtKB-KW"/>
</dbReference>
<evidence type="ECO:0000256" key="9">
    <source>
        <dbReference type="ARBA" id="ARBA00023306"/>
    </source>
</evidence>
<gene>
    <name evidence="13" type="primary">xerD_1</name>
    <name evidence="10" type="synonym">xerC</name>
    <name evidence="13" type="ORF">NCTC10172_00371</name>
</gene>
<keyword evidence="8 10" id="KW-0233">DNA recombination</keyword>
<dbReference type="PANTHER" id="PTHR30349">
    <property type="entry name" value="PHAGE INTEGRASE-RELATED"/>
    <property type="match status" value="1"/>
</dbReference>
<comment type="similarity">
    <text evidence="2">Belongs to the 'phage' integrase family. XerD subfamily.</text>
</comment>
<evidence type="ECO:0000259" key="12">
    <source>
        <dbReference type="PROSITE" id="PS51900"/>
    </source>
</evidence>
<dbReference type="AlphaFoldDB" id="A0A449BIR4"/>
<feature type="active site" evidence="10">
    <location>
        <position position="242"/>
    </location>
</feature>
<evidence type="ECO:0000256" key="2">
    <source>
        <dbReference type="ARBA" id="ARBA00010450"/>
    </source>
</evidence>
<dbReference type="PROSITE" id="PS51898">
    <property type="entry name" value="TYR_RECOMBINASE"/>
    <property type="match status" value="1"/>
</dbReference>
<dbReference type="NCBIfam" id="NF001399">
    <property type="entry name" value="PRK00283.1"/>
    <property type="match status" value="1"/>
</dbReference>
<keyword evidence="4 10" id="KW-0132">Cell division</keyword>
<evidence type="ECO:0000256" key="1">
    <source>
        <dbReference type="ARBA" id="ARBA00004496"/>
    </source>
</evidence>
<dbReference type="GO" id="GO:0006313">
    <property type="term" value="P:DNA transposition"/>
    <property type="evidence" value="ECO:0007669"/>
    <property type="project" value="UniProtKB-UniRule"/>
</dbReference>
<feature type="active site" evidence="10">
    <location>
        <position position="147"/>
    </location>
</feature>
<keyword evidence="7 10" id="KW-0238">DNA-binding</keyword>
<evidence type="ECO:0000259" key="11">
    <source>
        <dbReference type="PROSITE" id="PS51898"/>
    </source>
</evidence>
<feature type="domain" description="Core-binding (CB)" evidence="12">
    <location>
        <begin position="1"/>
        <end position="86"/>
    </location>
</feature>
<evidence type="ECO:0000256" key="5">
    <source>
        <dbReference type="ARBA" id="ARBA00022829"/>
    </source>
</evidence>
<feature type="active site" evidence="10">
    <location>
        <position position="245"/>
    </location>
</feature>
<dbReference type="HAMAP" id="MF_01808">
    <property type="entry name" value="Recomb_XerC_XerD"/>
    <property type="match status" value="1"/>
</dbReference>
<dbReference type="InterPro" id="IPR011010">
    <property type="entry name" value="DNA_brk_join_enz"/>
</dbReference>
<keyword evidence="5 10" id="KW-0159">Chromosome partition</keyword>
<comment type="subcellular location">
    <subcellularLocation>
        <location evidence="1 10">Cytoplasm</location>
    </subcellularLocation>
</comment>
<dbReference type="PROSITE" id="PS51900">
    <property type="entry name" value="CB"/>
    <property type="match status" value="1"/>
</dbReference>
<dbReference type="SUPFAM" id="SSF56349">
    <property type="entry name" value="DNA breaking-rejoining enzymes"/>
    <property type="match status" value="1"/>
</dbReference>
<dbReference type="PANTHER" id="PTHR30349:SF81">
    <property type="entry name" value="TYROSINE RECOMBINASE XERC"/>
    <property type="match status" value="1"/>
</dbReference>
<sequence length="303" mass="34796">MKYLINDYNFYLKNEKGLSKNTISAYLKDVQFYTEFLNKYHQITKVDQIELKHLESYLKSLKNKGMDAKTQARKLTSIKSFHEFLFLEKEVDSNIAKRIKSPKISKNLPSVLSVEEVVQLLEAIDKTTPLGLRNVALLELIYGSGLRVSELLNIKISDIHMAQSYIIVLGKGNKERMVPISDMATLAIRNYLTKGREQLLKEPTNYLFLNLNGETLSRVGFFKVLKKLANDANLDASKISPHTLRHSFATHLLENGMDLRSLQSLLGHEDISTTQIYTHISQKRLREVYNNAHPRAKEEENEI</sequence>
<dbReference type="GO" id="GO:0009037">
    <property type="term" value="F:tyrosine-based site-specific recombinase activity"/>
    <property type="evidence" value="ECO:0007669"/>
    <property type="project" value="UniProtKB-UniRule"/>
</dbReference>
<accession>A0A449BIR4</accession>
<organism evidence="13 14">
    <name type="scientific">Acholeplasma hippikon</name>
    <dbReference type="NCBI Taxonomy" id="264636"/>
    <lineage>
        <taxon>Bacteria</taxon>
        <taxon>Bacillati</taxon>
        <taxon>Mycoplasmatota</taxon>
        <taxon>Mollicutes</taxon>
        <taxon>Acholeplasmatales</taxon>
        <taxon>Acholeplasmataceae</taxon>
        <taxon>Acholeplasma</taxon>
    </lineage>
</organism>
<dbReference type="InterPro" id="IPR011932">
    <property type="entry name" value="Recomb_XerD"/>
</dbReference>
<dbReference type="STRING" id="1408416.GCA_000702765_01047"/>
<dbReference type="InterPro" id="IPR010998">
    <property type="entry name" value="Integrase_recombinase_N"/>
</dbReference>
<dbReference type="GO" id="GO:0003677">
    <property type="term" value="F:DNA binding"/>
    <property type="evidence" value="ECO:0007669"/>
    <property type="project" value="UniProtKB-UniRule"/>
</dbReference>
<evidence type="ECO:0000313" key="14">
    <source>
        <dbReference type="Proteomes" id="UP000290909"/>
    </source>
</evidence>
<comment type="similarity">
    <text evidence="10">Belongs to the 'phage' integrase family. XerC subfamily.</text>
</comment>
<evidence type="ECO:0000313" key="13">
    <source>
        <dbReference type="EMBL" id="VEU82361.1"/>
    </source>
</evidence>
<evidence type="ECO:0000256" key="3">
    <source>
        <dbReference type="ARBA" id="ARBA00022490"/>
    </source>
</evidence>
<dbReference type="GO" id="GO:0007059">
    <property type="term" value="P:chromosome segregation"/>
    <property type="evidence" value="ECO:0007669"/>
    <property type="project" value="UniProtKB-UniRule"/>
</dbReference>
<dbReference type="KEGG" id="ahk:NCTC10172_00371"/>
<evidence type="ECO:0000256" key="8">
    <source>
        <dbReference type="ARBA" id="ARBA00023172"/>
    </source>
</evidence>
<evidence type="ECO:0000256" key="7">
    <source>
        <dbReference type="ARBA" id="ARBA00023125"/>
    </source>
</evidence>
<comment type="subunit">
    <text evidence="10">Forms a cyclic heterotetrameric complex composed of two molecules of XerC and two molecules of XerD.</text>
</comment>
<dbReference type="Gene3D" id="1.10.150.130">
    <property type="match status" value="1"/>
</dbReference>
<dbReference type="InterPro" id="IPR004107">
    <property type="entry name" value="Integrase_SAM-like_N"/>
</dbReference>
<keyword evidence="3 10" id="KW-0963">Cytoplasm</keyword>